<name>A0ABP9V809_9DEIO</name>
<keyword evidence="3" id="KW-1185">Reference proteome</keyword>
<dbReference type="EMBL" id="BAABRN010000003">
    <property type="protein sequence ID" value="GAA5500766.1"/>
    <property type="molecule type" value="Genomic_DNA"/>
</dbReference>
<evidence type="ECO:0000313" key="3">
    <source>
        <dbReference type="Proteomes" id="UP001458946"/>
    </source>
</evidence>
<dbReference type="RefSeq" id="WP_353540746.1">
    <property type="nucleotide sequence ID" value="NZ_BAABRN010000003.1"/>
</dbReference>
<feature type="compositionally biased region" description="Pro residues" evidence="1">
    <location>
        <begin position="9"/>
        <end position="18"/>
    </location>
</feature>
<accession>A0ABP9V809</accession>
<comment type="caution">
    <text evidence="2">The sequence shown here is derived from an EMBL/GenBank/DDBJ whole genome shotgun (WGS) entry which is preliminary data.</text>
</comment>
<evidence type="ECO:0008006" key="4">
    <source>
        <dbReference type="Google" id="ProtNLM"/>
    </source>
</evidence>
<gene>
    <name evidence="2" type="ORF">Dxin01_00491</name>
</gene>
<sequence>MTHAHHAPQPAPAAPSPKPAAHDHTAHCPFCVTNAFALEAGIVGLPQGPPAYLPLPLPLLIAVTLRAVAAADARAPPLFPS</sequence>
<proteinExistence type="predicted"/>
<dbReference type="Proteomes" id="UP001458946">
    <property type="component" value="Unassembled WGS sequence"/>
</dbReference>
<protein>
    <recommendedName>
        <fullName evidence="4">DUF2946 domain-containing protein</fullName>
    </recommendedName>
</protein>
<evidence type="ECO:0000256" key="1">
    <source>
        <dbReference type="SAM" id="MobiDB-lite"/>
    </source>
</evidence>
<feature type="region of interest" description="Disordered" evidence="1">
    <location>
        <begin position="1"/>
        <end position="23"/>
    </location>
</feature>
<reference evidence="2 3" key="1">
    <citation type="submission" date="2024-02" db="EMBL/GenBank/DDBJ databases">
        <title>Deinococcus xinjiangensis NBRC 107630.</title>
        <authorList>
            <person name="Ichikawa N."/>
            <person name="Katano-Makiyama Y."/>
            <person name="Hidaka K."/>
        </authorList>
    </citation>
    <scope>NUCLEOTIDE SEQUENCE [LARGE SCALE GENOMIC DNA]</scope>
    <source>
        <strain evidence="2 3">NBRC 107630</strain>
    </source>
</reference>
<organism evidence="2 3">
    <name type="scientific">Deinococcus xinjiangensis</name>
    <dbReference type="NCBI Taxonomy" id="457454"/>
    <lineage>
        <taxon>Bacteria</taxon>
        <taxon>Thermotogati</taxon>
        <taxon>Deinococcota</taxon>
        <taxon>Deinococci</taxon>
        <taxon>Deinococcales</taxon>
        <taxon>Deinococcaceae</taxon>
        <taxon>Deinococcus</taxon>
    </lineage>
</organism>
<evidence type="ECO:0000313" key="2">
    <source>
        <dbReference type="EMBL" id="GAA5500766.1"/>
    </source>
</evidence>